<comment type="caution">
    <text evidence="2">The sequence shown here is derived from an EMBL/GenBank/DDBJ whole genome shotgun (WGS) entry which is preliminary data.</text>
</comment>
<feature type="transmembrane region" description="Helical" evidence="1">
    <location>
        <begin position="183"/>
        <end position="201"/>
    </location>
</feature>
<evidence type="ECO:0008006" key="4">
    <source>
        <dbReference type="Google" id="ProtNLM"/>
    </source>
</evidence>
<evidence type="ECO:0000256" key="1">
    <source>
        <dbReference type="SAM" id="Phobius"/>
    </source>
</evidence>
<dbReference type="InterPro" id="IPR000462">
    <property type="entry name" value="CDP-OH_P_trans"/>
</dbReference>
<feature type="transmembrane region" description="Helical" evidence="1">
    <location>
        <begin position="68"/>
        <end position="91"/>
    </location>
</feature>
<dbReference type="Proteomes" id="UP000249248">
    <property type="component" value="Unassembled WGS sequence"/>
</dbReference>
<dbReference type="GO" id="GO:0016020">
    <property type="term" value="C:membrane"/>
    <property type="evidence" value="ECO:0007669"/>
    <property type="project" value="InterPro"/>
</dbReference>
<feature type="transmembrane region" description="Helical" evidence="1">
    <location>
        <begin position="7"/>
        <end position="28"/>
    </location>
</feature>
<sequence length="264" mass="29870">MAKKRRAVPNFFTIGNLMGGILSILFALTGKIEWSGYCIFVAIVFDFFDGFMAGLLRVKSDKGKQMDSLADIVTFGVSPGFLMFSILTVLTENELNIPMASFLEKASVTEVQHQLFPSLAFLLPIFALFRLAKFNVDTHQSTSFLGVPTATMAIFFAAFPFIIHDAVLNPSDTKSWIMDYILLNPFALAILILVFSVLMVSRIPLFALKFKNYDFKNNQIQYLFLIFSIGTIILFKYWAVPIIVLVYIFISVWNIVFQTKSNKK</sequence>
<organism evidence="2 3">
    <name type="scientific">Putridiphycobacter roseus</name>
    <dbReference type="NCBI Taxonomy" id="2219161"/>
    <lineage>
        <taxon>Bacteria</taxon>
        <taxon>Pseudomonadati</taxon>
        <taxon>Bacteroidota</taxon>
        <taxon>Flavobacteriia</taxon>
        <taxon>Flavobacteriales</taxon>
        <taxon>Crocinitomicaceae</taxon>
        <taxon>Putridiphycobacter</taxon>
    </lineage>
</organism>
<dbReference type="AlphaFoldDB" id="A0A2W1NBT5"/>
<dbReference type="GO" id="GO:0008654">
    <property type="term" value="P:phospholipid biosynthetic process"/>
    <property type="evidence" value="ECO:0007669"/>
    <property type="project" value="InterPro"/>
</dbReference>
<keyword evidence="1" id="KW-0472">Membrane</keyword>
<proteinExistence type="predicted"/>
<dbReference type="GO" id="GO:0016780">
    <property type="term" value="F:phosphotransferase activity, for other substituted phosphate groups"/>
    <property type="evidence" value="ECO:0007669"/>
    <property type="project" value="InterPro"/>
</dbReference>
<keyword evidence="1" id="KW-0812">Transmembrane</keyword>
<name>A0A2W1NBT5_9FLAO</name>
<dbReference type="Gene3D" id="1.20.120.1760">
    <property type="match status" value="1"/>
</dbReference>
<protein>
    <recommendedName>
        <fullName evidence="4">CDP-diacylglycerol--serine O-phosphatidyltransferase</fullName>
    </recommendedName>
</protein>
<feature type="transmembrane region" description="Helical" evidence="1">
    <location>
        <begin position="144"/>
        <end position="163"/>
    </location>
</feature>
<dbReference type="EMBL" id="QKSB01000006">
    <property type="protein sequence ID" value="PZE16785.1"/>
    <property type="molecule type" value="Genomic_DNA"/>
</dbReference>
<accession>A0A2W1NBT5</accession>
<feature type="transmembrane region" description="Helical" evidence="1">
    <location>
        <begin position="34"/>
        <end position="56"/>
    </location>
</feature>
<reference evidence="2 3" key="1">
    <citation type="submission" date="2018-06" db="EMBL/GenBank/DDBJ databases">
        <title>The draft genome sequence of Crocinitomix sp. SM1701.</title>
        <authorList>
            <person name="Zhang X."/>
        </authorList>
    </citation>
    <scope>NUCLEOTIDE SEQUENCE [LARGE SCALE GENOMIC DNA]</scope>
    <source>
        <strain evidence="2 3">SM1701</strain>
    </source>
</reference>
<dbReference type="OrthoDB" id="9777147at2"/>
<gene>
    <name evidence="2" type="ORF">DNU06_11030</name>
</gene>
<feature type="transmembrane region" description="Helical" evidence="1">
    <location>
        <begin position="222"/>
        <end position="250"/>
    </location>
</feature>
<keyword evidence="1" id="KW-1133">Transmembrane helix</keyword>
<evidence type="ECO:0000313" key="2">
    <source>
        <dbReference type="EMBL" id="PZE16785.1"/>
    </source>
</evidence>
<dbReference type="InterPro" id="IPR043130">
    <property type="entry name" value="CDP-OH_PTrfase_TM_dom"/>
</dbReference>
<keyword evidence="3" id="KW-1185">Reference proteome</keyword>
<evidence type="ECO:0000313" key="3">
    <source>
        <dbReference type="Proteomes" id="UP000249248"/>
    </source>
</evidence>
<dbReference type="RefSeq" id="WP_111063394.1">
    <property type="nucleotide sequence ID" value="NZ_JBHUCU010000007.1"/>
</dbReference>
<feature type="transmembrane region" description="Helical" evidence="1">
    <location>
        <begin position="111"/>
        <end position="132"/>
    </location>
</feature>
<dbReference type="Pfam" id="PF01066">
    <property type="entry name" value="CDP-OH_P_transf"/>
    <property type="match status" value="1"/>
</dbReference>